<dbReference type="Proteomes" id="UP000092574">
    <property type="component" value="Chromosome"/>
</dbReference>
<reference evidence="1" key="1">
    <citation type="submission" date="2017-04" db="EMBL/GenBank/DDBJ databases">
        <title>Complete Genome Sequences of Twelve Strains of a Stable Defined Moderately Diverse Mouse Microbiota 2 (sDMDMm2).</title>
        <authorList>
            <person name="Uchimura Y."/>
            <person name="Wyss M."/>
            <person name="Brugiroux S."/>
            <person name="Limenitakis J.P."/>
            <person name="Stecher B."/>
            <person name="McCoy K.D."/>
            <person name="Macpherson A.J."/>
        </authorList>
    </citation>
    <scope>NUCLEOTIDE SEQUENCE</scope>
    <source>
        <strain evidence="1">YL58</strain>
    </source>
</reference>
<organism evidence="1 2">
    <name type="scientific">Blautia pseudococcoides</name>
    <dbReference type="NCBI Taxonomy" id="1796616"/>
    <lineage>
        <taxon>Bacteria</taxon>
        <taxon>Bacillati</taxon>
        <taxon>Bacillota</taxon>
        <taxon>Clostridia</taxon>
        <taxon>Lachnospirales</taxon>
        <taxon>Lachnospiraceae</taxon>
        <taxon>Blautia</taxon>
    </lineage>
</organism>
<dbReference type="AlphaFoldDB" id="A0A1C7IBE4"/>
<dbReference type="EMBL" id="CP015405">
    <property type="protein sequence ID" value="ANU75829.1"/>
    <property type="molecule type" value="Genomic_DNA"/>
</dbReference>
<dbReference type="KEGG" id="byl:A4V09_08650"/>
<sequence length="182" mass="20663">MKGFNRKNQLFSLCGLNCGLCPMFLNKYCPGCGGGEGNQSCKIARCSMEHDGVEYCFQCDEYPCQKYEHMDDFDSFMTHQGRKSHMERARQLGIEAYNAEQVEKTKILDILLSGFNDGRKKTLFCTAVSLLDLQELQAVLRQMEDRADLETLTLKEKSALAARLLKAAAAKNNMELKLRKKK</sequence>
<accession>A0A1C7IBE4</accession>
<proteinExistence type="predicted"/>
<dbReference type="RefSeq" id="WP_065542011.1">
    <property type="nucleotide sequence ID" value="NZ_CP015405.2"/>
</dbReference>
<dbReference type="InterPro" id="IPR024227">
    <property type="entry name" value="DUF3795"/>
</dbReference>
<protein>
    <recommendedName>
        <fullName evidence="3">DUF3795 domain-containing protein</fullName>
    </recommendedName>
</protein>
<keyword evidence="2" id="KW-1185">Reference proteome</keyword>
<dbReference type="STRING" id="1796616.A4V09_08650"/>
<evidence type="ECO:0000313" key="1">
    <source>
        <dbReference type="EMBL" id="ANU75829.1"/>
    </source>
</evidence>
<dbReference type="OrthoDB" id="5419848at2"/>
<name>A0A1C7IBE4_9FIRM</name>
<evidence type="ECO:0000313" key="2">
    <source>
        <dbReference type="Proteomes" id="UP000092574"/>
    </source>
</evidence>
<dbReference type="Pfam" id="PF12675">
    <property type="entry name" value="DUF3795"/>
    <property type="match status" value="1"/>
</dbReference>
<evidence type="ECO:0008006" key="3">
    <source>
        <dbReference type="Google" id="ProtNLM"/>
    </source>
</evidence>
<gene>
    <name evidence="1" type="ORF">A4V09_08650</name>
</gene>